<feature type="compositionally biased region" description="Basic and acidic residues" evidence="1">
    <location>
        <begin position="75"/>
        <end position="84"/>
    </location>
</feature>
<evidence type="ECO:0000256" key="1">
    <source>
        <dbReference type="SAM" id="MobiDB-lite"/>
    </source>
</evidence>
<dbReference type="EMBL" id="VSRR010026502">
    <property type="protein sequence ID" value="MPC67613.1"/>
    <property type="molecule type" value="Genomic_DNA"/>
</dbReference>
<name>A0A5B7HBY9_PORTR</name>
<reference evidence="2 3" key="1">
    <citation type="submission" date="2019-05" db="EMBL/GenBank/DDBJ databases">
        <title>Another draft genome of Portunus trituberculatus and its Hox gene families provides insights of decapod evolution.</title>
        <authorList>
            <person name="Jeong J.-H."/>
            <person name="Song I."/>
            <person name="Kim S."/>
            <person name="Choi T."/>
            <person name="Kim D."/>
            <person name="Ryu S."/>
            <person name="Kim W."/>
        </authorList>
    </citation>
    <scope>NUCLEOTIDE SEQUENCE [LARGE SCALE GENOMIC DNA]</scope>
    <source>
        <tissue evidence="2">Muscle</tissue>
    </source>
</reference>
<organism evidence="2 3">
    <name type="scientific">Portunus trituberculatus</name>
    <name type="common">Swimming crab</name>
    <name type="synonym">Neptunus trituberculatus</name>
    <dbReference type="NCBI Taxonomy" id="210409"/>
    <lineage>
        <taxon>Eukaryota</taxon>
        <taxon>Metazoa</taxon>
        <taxon>Ecdysozoa</taxon>
        <taxon>Arthropoda</taxon>
        <taxon>Crustacea</taxon>
        <taxon>Multicrustacea</taxon>
        <taxon>Malacostraca</taxon>
        <taxon>Eumalacostraca</taxon>
        <taxon>Eucarida</taxon>
        <taxon>Decapoda</taxon>
        <taxon>Pleocyemata</taxon>
        <taxon>Brachyura</taxon>
        <taxon>Eubrachyura</taxon>
        <taxon>Portunoidea</taxon>
        <taxon>Portunidae</taxon>
        <taxon>Portuninae</taxon>
        <taxon>Portunus</taxon>
    </lineage>
</organism>
<feature type="compositionally biased region" description="Basic and acidic residues" evidence="1">
    <location>
        <begin position="33"/>
        <end position="47"/>
    </location>
</feature>
<sequence>MNRITSLLYHHHHHQPTACRLSKRERKGREKKKTKDETGRREEKGREGWALGNLILPTGGQVAENGGAGGKKQVGYHDNHSHHV</sequence>
<evidence type="ECO:0000313" key="3">
    <source>
        <dbReference type="Proteomes" id="UP000324222"/>
    </source>
</evidence>
<comment type="caution">
    <text evidence="2">The sequence shown here is derived from an EMBL/GenBank/DDBJ whole genome shotgun (WGS) entry which is preliminary data.</text>
</comment>
<gene>
    <name evidence="2" type="ORF">E2C01_061790</name>
</gene>
<feature type="region of interest" description="Disordered" evidence="1">
    <location>
        <begin position="1"/>
        <end position="84"/>
    </location>
</feature>
<dbReference type="Proteomes" id="UP000324222">
    <property type="component" value="Unassembled WGS sequence"/>
</dbReference>
<proteinExistence type="predicted"/>
<evidence type="ECO:0000313" key="2">
    <source>
        <dbReference type="EMBL" id="MPC67613.1"/>
    </source>
</evidence>
<keyword evidence="3" id="KW-1185">Reference proteome</keyword>
<accession>A0A5B7HBY9</accession>
<protein>
    <submittedName>
        <fullName evidence="2">Uncharacterized protein</fullName>
    </submittedName>
</protein>
<feature type="compositionally biased region" description="Basic residues" evidence="1">
    <location>
        <begin position="9"/>
        <end position="32"/>
    </location>
</feature>
<dbReference type="AlphaFoldDB" id="A0A5B7HBY9"/>